<protein>
    <submittedName>
        <fullName evidence="1">Uncharacterized protein</fullName>
    </submittedName>
</protein>
<evidence type="ECO:0000313" key="2">
    <source>
        <dbReference type="Proteomes" id="UP000501793"/>
    </source>
</evidence>
<proteinExistence type="predicted"/>
<name>A0ACA8ZD39_9BACL</name>
<dbReference type="Proteomes" id="UP000501793">
    <property type="component" value="Chromosome"/>
</dbReference>
<gene>
    <name evidence="1" type="ORF">FAVT5_3190</name>
</gene>
<accession>A0ACA8ZD39</accession>
<keyword evidence="2" id="KW-1185">Reference proteome</keyword>
<reference evidence="1" key="1">
    <citation type="submission" date="2020-04" db="EMBL/GenBank/DDBJ databases">
        <authorList>
            <person name="Hogendoorn C."/>
        </authorList>
    </citation>
    <scope>NUCLEOTIDE SEQUENCE</scope>
    <source>
        <strain evidence="1">FAVT5</strain>
    </source>
</reference>
<evidence type="ECO:0000313" key="1">
    <source>
        <dbReference type="EMBL" id="CAB3395040.1"/>
    </source>
</evidence>
<dbReference type="EMBL" id="LR792684">
    <property type="protein sequence ID" value="CAB3395040.1"/>
    <property type="molecule type" value="Genomic_DNA"/>
</dbReference>
<sequence length="129" mass="14725">MKIYHRLPGYKGDFKNLSLKTNTIQLKVWDGGDWRFITVEVEPTSHSRKLHLDDSWEMTVPTIYEKEGIFYLVLREKVQPDEVCRLLPVQEPEGTGRGLECGPQEPGGMRIGGQGRYGSQSQAYRPDSV</sequence>
<organism evidence="1 2">
    <name type="scientific">Kyrpidia spormannii</name>
    <dbReference type="NCBI Taxonomy" id="2055160"/>
    <lineage>
        <taxon>Bacteria</taxon>
        <taxon>Bacillati</taxon>
        <taxon>Bacillota</taxon>
        <taxon>Bacilli</taxon>
        <taxon>Bacillales</taxon>
        <taxon>Alicyclobacillaceae</taxon>
        <taxon>Kyrpidia</taxon>
    </lineage>
</organism>